<evidence type="ECO:0000256" key="2">
    <source>
        <dbReference type="ARBA" id="ARBA00022692"/>
    </source>
</evidence>
<evidence type="ECO:0000256" key="3">
    <source>
        <dbReference type="ARBA" id="ARBA00022989"/>
    </source>
</evidence>
<name>A0ABV1UMX1_9ACTN</name>
<organism evidence="8 9">
    <name type="scientific">Streptomyces xantholiticus</name>
    <dbReference type="NCBI Taxonomy" id="68285"/>
    <lineage>
        <taxon>Bacteria</taxon>
        <taxon>Bacillati</taxon>
        <taxon>Actinomycetota</taxon>
        <taxon>Actinomycetes</taxon>
        <taxon>Kitasatosporales</taxon>
        <taxon>Streptomycetaceae</taxon>
        <taxon>Streptomyces</taxon>
    </lineage>
</organism>
<feature type="transmembrane region" description="Helical" evidence="6">
    <location>
        <begin position="456"/>
        <end position="477"/>
    </location>
</feature>
<dbReference type="RefSeq" id="WP_351974607.1">
    <property type="nucleotide sequence ID" value="NZ_JBEPBX010000001.1"/>
</dbReference>
<dbReference type="EMBL" id="JBEPBX010000001">
    <property type="protein sequence ID" value="MER6612139.1"/>
    <property type="molecule type" value="Genomic_DNA"/>
</dbReference>
<evidence type="ECO:0000259" key="7">
    <source>
        <dbReference type="Pfam" id="PF13515"/>
    </source>
</evidence>
<evidence type="ECO:0000313" key="8">
    <source>
        <dbReference type="EMBL" id="MER6612139.1"/>
    </source>
</evidence>
<evidence type="ECO:0000256" key="5">
    <source>
        <dbReference type="SAM" id="MobiDB-lite"/>
    </source>
</evidence>
<gene>
    <name evidence="8" type="ORF">ABT276_01720</name>
</gene>
<evidence type="ECO:0000313" key="9">
    <source>
        <dbReference type="Proteomes" id="UP001445472"/>
    </source>
</evidence>
<keyword evidence="4 6" id="KW-0472">Membrane</keyword>
<evidence type="ECO:0000256" key="1">
    <source>
        <dbReference type="ARBA" id="ARBA00004141"/>
    </source>
</evidence>
<protein>
    <submittedName>
        <fullName evidence="8">FUSC family protein</fullName>
    </submittedName>
</protein>
<accession>A0ABV1UMX1</accession>
<sequence>MLLDTPPWFAHLFQRQRLPIPWAAVVRGAIACGPLLAAGLTAGRAYLAVPAALGAMLAGVNDRPGTRRRGVVHIGLPALAGAFGMLLGAGLAQRGSGWWAVAVVCAVSLVSGAVSAAGPVSSAAGMQMLVTAVVGLGMPLPGTPWAKALCFLGGAGWLLFLRLLLSSRGRSAAGPLGGEREAVAGVLDALADALAEVGRPGAEAARRQLTAALDRADEALLLRRRLRLGRRRNEAEVLERFAAATALCEAAVALLWERRPLPVRICEGPRQLARALRAGGRPGVLPAPASVTPACSAFHQALVDTAVAVTGTGPGPGRPGRAPLRPERGYRRRVFGPAGRDYALRVALCVTASAAVAVALRADHWYWLPATAAFLVKPDLGPLFSRTVNRFTGTVAGVAAFGAASVPFAGVWWPVVTAGLAGALLPVATRHFAFQTTVVTVMVLSFVHVGGDTEVAGLRLLDTSIACAIVLLVGHLPRVGDPRRRVRHRAATAVRRTERYLHHVLTTAPGQPAGQRLALRRAAYTALAETRSAAGTASAELLLGKVPGCDWQPLLTTTERIVDATTAYAVHLAHGSRPPAAAVHRLARALSAAGDALDHGRDPEGDGVGAAHTLREHLRHSGLETLAQDDAATTATGPGGERRRTPVRAL</sequence>
<feature type="transmembrane region" description="Helical" evidence="6">
    <location>
        <begin position="72"/>
        <end position="92"/>
    </location>
</feature>
<reference evidence="8 9" key="1">
    <citation type="submission" date="2024-06" db="EMBL/GenBank/DDBJ databases">
        <title>The Natural Products Discovery Center: Release of the First 8490 Sequenced Strains for Exploring Actinobacteria Biosynthetic Diversity.</title>
        <authorList>
            <person name="Kalkreuter E."/>
            <person name="Kautsar S.A."/>
            <person name="Yang D."/>
            <person name="Bader C.D."/>
            <person name="Teijaro C.N."/>
            <person name="Fluegel L."/>
            <person name="Davis C.M."/>
            <person name="Simpson J.R."/>
            <person name="Lauterbach L."/>
            <person name="Steele A.D."/>
            <person name="Gui C."/>
            <person name="Meng S."/>
            <person name="Li G."/>
            <person name="Viehrig K."/>
            <person name="Ye F."/>
            <person name="Su P."/>
            <person name="Kiefer A.F."/>
            <person name="Nichols A."/>
            <person name="Cepeda A.J."/>
            <person name="Yan W."/>
            <person name="Fan B."/>
            <person name="Jiang Y."/>
            <person name="Adhikari A."/>
            <person name="Zheng C.-J."/>
            <person name="Schuster L."/>
            <person name="Cowan T.M."/>
            <person name="Smanski M.J."/>
            <person name="Chevrette M.G."/>
            <person name="De Carvalho L.P.S."/>
            <person name="Shen B."/>
        </authorList>
    </citation>
    <scope>NUCLEOTIDE SEQUENCE [LARGE SCALE GENOMIC DNA]</scope>
    <source>
        <strain evidence="8 9">NPDC000837</strain>
    </source>
</reference>
<feature type="transmembrane region" description="Helical" evidence="6">
    <location>
        <begin position="98"/>
        <end position="116"/>
    </location>
</feature>
<feature type="transmembrane region" description="Helical" evidence="6">
    <location>
        <begin position="398"/>
        <end position="425"/>
    </location>
</feature>
<keyword evidence="9" id="KW-1185">Reference proteome</keyword>
<keyword evidence="2 6" id="KW-0812">Transmembrane</keyword>
<keyword evidence="3 6" id="KW-1133">Transmembrane helix</keyword>
<dbReference type="Pfam" id="PF13515">
    <property type="entry name" value="FUSC_2"/>
    <property type="match status" value="1"/>
</dbReference>
<proteinExistence type="predicted"/>
<feature type="transmembrane region" description="Helical" evidence="6">
    <location>
        <begin position="432"/>
        <end position="450"/>
    </location>
</feature>
<feature type="transmembrane region" description="Helical" evidence="6">
    <location>
        <begin position="20"/>
        <end position="37"/>
    </location>
</feature>
<comment type="caution">
    <text evidence="8">The sequence shown here is derived from an EMBL/GenBank/DDBJ whole genome shotgun (WGS) entry which is preliminary data.</text>
</comment>
<dbReference type="InterPro" id="IPR049453">
    <property type="entry name" value="Memb_transporter_dom"/>
</dbReference>
<evidence type="ECO:0000256" key="6">
    <source>
        <dbReference type="SAM" id="Phobius"/>
    </source>
</evidence>
<feature type="region of interest" description="Disordered" evidence="5">
    <location>
        <begin position="621"/>
        <end position="650"/>
    </location>
</feature>
<evidence type="ECO:0000256" key="4">
    <source>
        <dbReference type="ARBA" id="ARBA00023136"/>
    </source>
</evidence>
<comment type="subcellular location">
    <subcellularLocation>
        <location evidence="1">Membrane</location>
        <topology evidence="1">Multi-pass membrane protein</topology>
    </subcellularLocation>
</comment>
<dbReference type="Proteomes" id="UP001445472">
    <property type="component" value="Unassembled WGS sequence"/>
</dbReference>
<feature type="domain" description="Integral membrane bound transporter" evidence="7">
    <location>
        <begin position="354"/>
        <end position="473"/>
    </location>
</feature>